<name>A0A417YUF1_9BACI</name>
<dbReference type="AlphaFoldDB" id="A0A417YUF1"/>
<feature type="compositionally biased region" description="Polar residues" evidence="1">
    <location>
        <begin position="7"/>
        <end position="24"/>
    </location>
</feature>
<dbReference type="OrthoDB" id="2972245at2"/>
<keyword evidence="3" id="KW-1185">Reference proteome</keyword>
<evidence type="ECO:0000313" key="2">
    <source>
        <dbReference type="EMBL" id="RHW40816.1"/>
    </source>
</evidence>
<gene>
    <name evidence="2" type="ORF">D1B31_11550</name>
</gene>
<evidence type="ECO:0000313" key="3">
    <source>
        <dbReference type="Proteomes" id="UP000284416"/>
    </source>
</evidence>
<protein>
    <submittedName>
        <fullName evidence="2">Glycogen biosynthesis protein GlgD</fullName>
    </submittedName>
</protein>
<dbReference type="RefSeq" id="WP_118920932.1">
    <property type="nucleotide sequence ID" value="NZ_QWEG01000006.1"/>
</dbReference>
<sequence>MKKRSKQNNPEQKTRNGLNSQNIEAGSEFNLIDRAKKAYEDSGGQRVKSKMHVENDKYS</sequence>
<dbReference type="EMBL" id="QWEG01000006">
    <property type="protein sequence ID" value="RHW40816.1"/>
    <property type="molecule type" value="Genomic_DNA"/>
</dbReference>
<feature type="region of interest" description="Disordered" evidence="1">
    <location>
        <begin position="1"/>
        <end position="59"/>
    </location>
</feature>
<proteinExistence type="predicted"/>
<reference evidence="2 3" key="1">
    <citation type="journal article" date="2017" name="Int. J. Syst. Evol. Microbiol.">
        <title>Bacillus notoginsengisoli sp. nov., a novel bacterium isolated from the rhizosphere of Panax notoginseng.</title>
        <authorList>
            <person name="Zhang M.Y."/>
            <person name="Cheng J."/>
            <person name="Cai Y."/>
            <person name="Zhang T.Y."/>
            <person name="Wu Y.Y."/>
            <person name="Manikprabhu D."/>
            <person name="Li W.J."/>
            <person name="Zhang Y.X."/>
        </authorList>
    </citation>
    <scope>NUCLEOTIDE SEQUENCE [LARGE SCALE GENOMIC DNA]</scope>
    <source>
        <strain evidence="2 3">JCM 30743</strain>
    </source>
</reference>
<dbReference type="Proteomes" id="UP000284416">
    <property type="component" value="Unassembled WGS sequence"/>
</dbReference>
<evidence type="ECO:0000256" key="1">
    <source>
        <dbReference type="SAM" id="MobiDB-lite"/>
    </source>
</evidence>
<organism evidence="2 3">
    <name type="scientific">Neobacillus notoginsengisoli</name>
    <dbReference type="NCBI Taxonomy" id="1578198"/>
    <lineage>
        <taxon>Bacteria</taxon>
        <taxon>Bacillati</taxon>
        <taxon>Bacillota</taxon>
        <taxon>Bacilli</taxon>
        <taxon>Bacillales</taxon>
        <taxon>Bacillaceae</taxon>
        <taxon>Neobacillus</taxon>
    </lineage>
</organism>
<accession>A0A417YUF1</accession>
<feature type="compositionally biased region" description="Basic and acidic residues" evidence="1">
    <location>
        <begin position="31"/>
        <end position="40"/>
    </location>
</feature>
<comment type="caution">
    <text evidence="2">The sequence shown here is derived from an EMBL/GenBank/DDBJ whole genome shotgun (WGS) entry which is preliminary data.</text>
</comment>